<dbReference type="PANTHER" id="PTHR30486">
    <property type="entry name" value="TWITCHING MOTILITY PROTEIN PILT"/>
    <property type="match status" value="1"/>
</dbReference>
<dbReference type="EMBL" id="KU302800">
    <property type="protein sequence ID" value="AMP35195.1"/>
    <property type="molecule type" value="Genomic_DNA"/>
</dbReference>
<proteinExistence type="inferred from homology"/>
<name>A0A142BQ37_ENTCL</name>
<dbReference type="InterPro" id="IPR050921">
    <property type="entry name" value="T4SS_GSP_E_ATPase"/>
</dbReference>
<evidence type="ECO:0000313" key="4">
    <source>
        <dbReference type="EMBL" id="AMP35195.1"/>
    </source>
</evidence>
<dbReference type="RefSeq" id="WP_058999009.1">
    <property type="nucleotide sequence ID" value="NZ_KU302800.1"/>
</dbReference>
<dbReference type="GO" id="GO:0016887">
    <property type="term" value="F:ATP hydrolysis activity"/>
    <property type="evidence" value="ECO:0007669"/>
    <property type="project" value="InterPro"/>
</dbReference>
<keyword evidence="2" id="KW-0067">ATP-binding</keyword>
<evidence type="ECO:0000256" key="1">
    <source>
        <dbReference type="ARBA" id="ARBA00006611"/>
    </source>
</evidence>
<accession>A0A142BQ37</accession>
<reference evidence="4" key="1">
    <citation type="journal article" date="2016" name="Antimicrob. Agents Chemother.">
        <title>Genomic characterization of Enterobacter cloacae isolates from China that co-produce KPC-3 and NDM-1 carbapenemases.</title>
        <authorList>
            <person name="Du H."/>
            <person name="Chen L."/>
            <person name="Chavda K.D."/>
            <person name="Pandey R."/>
            <person name="Zhang H."/>
            <person name="Xie X."/>
            <person name="Tang Y.W."/>
            <person name="Kreiswirth B.N."/>
        </authorList>
    </citation>
    <scope>NUCLEOTIDE SEQUENCE</scope>
    <source>
        <strain evidence="4">SZECL1</strain>
        <plasmid evidence="4">pKPC3_SZ</plasmid>
    </source>
</reference>
<dbReference type="Pfam" id="PF00437">
    <property type="entry name" value="T2SSE"/>
    <property type="match status" value="1"/>
</dbReference>
<feature type="domain" description="Bacterial type II secretion system protein E" evidence="3">
    <location>
        <begin position="150"/>
        <end position="312"/>
    </location>
</feature>
<dbReference type="NCBIfam" id="TIGR02788">
    <property type="entry name" value="VirB11"/>
    <property type="match status" value="1"/>
</dbReference>
<dbReference type="GO" id="GO:0044097">
    <property type="term" value="P:secretion by the type IV secretion system"/>
    <property type="evidence" value="ECO:0007669"/>
    <property type="project" value="InterPro"/>
</dbReference>
<sequence>MSDSNSLNYTTRRLFGEFLDLDGLTEIAVNRPGELFTKIRGQWERHEVPLTLDDCEKFSRLLATYHGEYISDIKPILSATLNTGERCQVIIPPACQRDTVSITLRKPSTVQIPHQSYIDNGFYDRVQGKVQEESHNAELLRLYKERNIPKFIEKCMEYGKTMVFCGETGSGKTTYLKTLIDYIPLYLRITTIEDNPEVFFKQHKNYVNLFYPSEVGNSSKAIVTPGALVRANYRMNPDRILITEVRGGEAWEFIKIVGSGHEGCVTSVHAGSPYEAIQGLVDRCFQNTECSNLPYSVLLSKVLNSVDVVASIQLEGDVRHMGDIYFREADKAEYMRRFRDEIF</sequence>
<evidence type="ECO:0000256" key="2">
    <source>
        <dbReference type="RuleBase" id="RU366071"/>
    </source>
</evidence>
<comment type="function">
    <text evidence="2">Part of the Type IV secretion system.</text>
</comment>
<comment type="similarity">
    <text evidence="1 2">Belongs to the GSP E family.</text>
</comment>
<dbReference type="SUPFAM" id="SSF52540">
    <property type="entry name" value="P-loop containing nucleoside triphosphate hydrolases"/>
    <property type="match status" value="1"/>
</dbReference>
<dbReference type="Gene3D" id="3.30.450.90">
    <property type="match status" value="1"/>
</dbReference>
<keyword evidence="4" id="KW-0614">Plasmid</keyword>
<geneLocation type="plasmid" evidence="4">
    <name>pKPC3_SZ</name>
</geneLocation>
<organism evidence="4">
    <name type="scientific">Enterobacter cloacae</name>
    <dbReference type="NCBI Taxonomy" id="550"/>
    <lineage>
        <taxon>Bacteria</taxon>
        <taxon>Pseudomonadati</taxon>
        <taxon>Pseudomonadota</taxon>
        <taxon>Gammaproteobacteria</taxon>
        <taxon>Enterobacterales</taxon>
        <taxon>Enterobacteriaceae</taxon>
        <taxon>Enterobacter</taxon>
        <taxon>Enterobacter cloacae complex</taxon>
    </lineage>
</organism>
<dbReference type="InterPro" id="IPR014155">
    <property type="entry name" value="VirB11"/>
</dbReference>
<dbReference type="AlphaFoldDB" id="A0A142BQ37"/>
<dbReference type="PANTHER" id="PTHR30486:SF6">
    <property type="entry name" value="TYPE IV PILUS RETRACTATION ATPASE PILT"/>
    <property type="match status" value="1"/>
</dbReference>
<dbReference type="InterPro" id="IPR001482">
    <property type="entry name" value="T2SS/T4SS_dom"/>
</dbReference>
<protein>
    <recommendedName>
        <fullName evidence="2">Type IV secretion system protein</fullName>
    </recommendedName>
</protein>
<evidence type="ECO:0000259" key="3">
    <source>
        <dbReference type="Pfam" id="PF00437"/>
    </source>
</evidence>
<keyword evidence="2" id="KW-0547">Nucleotide-binding</keyword>
<dbReference type="InterPro" id="IPR027417">
    <property type="entry name" value="P-loop_NTPase"/>
</dbReference>
<dbReference type="GO" id="GO:0005524">
    <property type="term" value="F:ATP binding"/>
    <property type="evidence" value="ECO:0007669"/>
    <property type="project" value="UniProtKB-UniRule"/>
</dbReference>
<dbReference type="GO" id="GO:0043684">
    <property type="term" value="C:type IV secretion system complex"/>
    <property type="evidence" value="ECO:0007669"/>
    <property type="project" value="UniProtKB-UniRule"/>
</dbReference>
<dbReference type="CDD" id="cd01130">
    <property type="entry name" value="VirB11-like_ATPase"/>
    <property type="match status" value="1"/>
</dbReference>
<dbReference type="Gene3D" id="3.40.50.300">
    <property type="entry name" value="P-loop containing nucleotide triphosphate hydrolases"/>
    <property type="match status" value="1"/>
</dbReference>